<accession>A0ABU4NKE3</accession>
<evidence type="ECO:0008006" key="3">
    <source>
        <dbReference type="Google" id="ProtNLM"/>
    </source>
</evidence>
<protein>
    <recommendedName>
        <fullName evidence="3">DUF317 domain-containing protein</fullName>
    </recommendedName>
</protein>
<dbReference type="Proteomes" id="UP001271274">
    <property type="component" value="Unassembled WGS sequence"/>
</dbReference>
<proteinExistence type="predicted"/>
<evidence type="ECO:0000313" key="2">
    <source>
        <dbReference type="Proteomes" id="UP001271274"/>
    </source>
</evidence>
<dbReference type="EMBL" id="JARAYU010000011">
    <property type="protein sequence ID" value="MDX3703638.1"/>
    <property type="molecule type" value="Genomic_DNA"/>
</dbReference>
<gene>
    <name evidence="1" type="ORF">PV662_28530</name>
</gene>
<dbReference type="RefSeq" id="WP_119581331.1">
    <property type="nucleotide sequence ID" value="NZ_JARAUS010000763.1"/>
</dbReference>
<reference evidence="1 2" key="1">
    <citation type="journal article" date="2023" name="Microb. Genom.">
        <title>Mesoterricola silvestris gen. nov., sp. nov., Mesoterricola sediminis sp. nov., Geothrix oryzae sp. nov., Geothrix edaphica sp. nov., Geothrix rubra sp. nov., and Geothrix limicola sp. nov., six novel members of Acidobacteriota isolated from soils.</title>
        <authorList>
            <person name="Weisberg A.J."/>
            <person name="Pearce E."/>
            <person name="Kramer C.G."/>
            <person name="Chang J.H."/>
            <person name="Clarke C.R."/>
        </authorList>
    </citation>
    <scope>NUCLEOTIDE SEQUENCE [LARGE SCALE GENOMIC DNA]</scope>
    <source>
        <strain evidence="1 2">ID09-01A</strain>
    </source>
</reference>
<sequence length="203" mass="22345">MPTFRIDEPPQRLAEELAGLEHVDWPAIWAGPPYPGPALNDWCALFGWEPLPQDRVLAVRTATGGRLSLTPVVEGGWSPVQSLRWTTWHIRAGNSSENDQVLEIAADAWPRYEAAARGVLGTPEFSGAWDSPAFPEPRGTDHWLPPREMRLSDRDPYRLAVWRGAGSEDPVIALQVLSGGVSSRGVGLRAVMISVVCYPQETE</sequence>
<comment type="caution">
    <text evidence="1">The sequence shown here is derived from an EMBL/GenBank/DDBJ whole genome shotgun (WGS) entry which is preliminary data.</text>
</comment>
<evidence type="ECO:0000313" key="1">
    <source>
        <dbReference type="EMBL" id="MDX3703638.1"/>
    </source>
</evidence>
<keyword evidence="2" id="KW-1185">Reference proteome</keyword>
<organism evidence="1 2">
    <name type="scientific">Streptomyces europaeiscabiei</name>
    <dbReference type="NCBI Taxonomy" id="146819"/>
    <lineage>
        <taxon>Bacteria</taxon>
        <taxon>Bacillati</taxon>
        <taxon>Actinomycetota</taxon>
        <taxon>Actinomycetes</taxon>
        <taxon>Kitasatosporales</taxon>
        <taxon>Streptomycetaceae</taxon>
        <taxon>Streptomyces</taxon>
    </lineage>
</organism>
<name>A0ABU4NKE3_9ACTN</name>